<gene>
    <name evidence="1" type="ORF">MACH21_26010</name>
</gene>
<name>A0AA48HIW1_9RHOB</name>
<dbReference type="AlphaFoldDB" id="A0AA48HIW1"/>
<dbReference type="RefSeq" id="WP_338272365.1">
    <property type="nucleotide sequence ID" value="NZ_AP027266.1"/>
</dbReference>
<evidence type="ECO:0000313" key="2">
    <source>
        <dbReference type="Proteomes" id="UP001337723"/>
    </source>
</evidence>
<accession>A0AA48HIW1</accession>
<keyword evidence="2" id="KW-1185">Reference proteome</keyword>
<reference evidence="1 2" key="1">
    <citation type="submission" date="2023-01" db="EMBL/GenBank/DDBJ databases">
        <title>Complete genome sequence of Roseicyclus marinus strain Dej080120_10.</title>
        <authorList>
            <person name="Ueki S."/>
            <person name="Maruyama F."/>
        </authorList>
    </citation>
    <scope>NUCLEOTIDE SEQUENCE [LARGE SCALE GENOMIC DNA]</scope>
    <source>
        <strain evidence="1 2">Dej080120_10</strain>
    </source>
</reference>
<dbReference type="EMBL" id="AP027266">
    <property type="protein sequence ID" value="BDW86424.1"/>
    <property type="molecule type" value="Genomic_DNA"/>
</dbReference>
<dbReference type="Proteomes" id="UP001337723">
    <property type="component" value="Chromosome"/>
</dbReference>
<sequence>MIATGLYAITNCGVPRHYAVDVKPDYVSIAVFEFANPGTATGMGGVMLWADLLPHLEARPAFGNQAGFVDLAHNECFVPDLPDAPMGAIYKGRSGLFATGMRGHDEIVDHALIDMAVGADGRPLSWRNRFARSAREKIDTSFRYRALEGISNALVVFLPVVVPFDQARIEVLCQIPPILLNGTVQAGTVDDATIPKDGLWYKQFYFHAQGLEAATVPAGERVDVPIALRWNADGSAFAHAIALKLESDAGYLPKRRLITAADGTGCFAIEALGLSVGDRIAVKLNTEHYTAIGKIVLEVT</sequence>
<evidence type="ECO:0000313" key="1">
    <source>
        <dbReference type="EMBL" id="BDW86424.1"/>
    </source>
</evidence>
<organism evidence="1 2">
    <name type="scientific">Roseicyclus marinus</name>
    <dbReference type="NCBI Taxonomy" id="2161673"/>
    <lineage>
        <taxon>Bacteria</taxon>
        <taxon>Pseudomonadati</taxon>
        <taxon>Pseudomonadota</taxon>
        <taxon>Alphaproteobacteria</taxon>
        <taxon>Rhodobacterales</taxon>
        <taxon>Roseobacteraceae</taxon>
        <taxon>Roseicyclus</taxon>
    </lineage>
</organism>
<protein>
    <submittedName>
        <fullName evidence="1">Uncharacterized protein</fullName>
    </submittedName>
</protein>
<dbReference type="KEGG" id="rmai:MACH21_26010"/>
<proteinExistence type="predicted"/>